<sequence length="111" mass="12585">MSLANSLSNSEIKFINVSELGNLDDYQAFDCKPKNDQLLAQKDIETYEEINNFIADDAISMSVNNLTQTYVLTVEKEIIAYCSMFADSVQLGSKYKRSKEVVNSDWIEVNI</sequence>
<dbReference type="Gene3D" id="3.40.630.30">
    <property type="match status" value="1"/>
</dbReference>
<accession>A0A5P1X5I5</accession>
<dbReference type="RefSeq" id="WP_150204097.1">
    <property type="nucleotide sequence ID" value="NZ_CP043939.1"/>
</dbReference>
<keyword evidence="2" id="KW-1185">Reference proteome</keyword>
<proteinExistence type="predicted"/>
<dbReference type="KEGG" id="lnn:F0161_06610"/>
<reference evidence="1 2" key="1">
    <citation type="submission" date="2019-09" db="EMBL/GenBank/DDBJ databases">
        <title>Complete Genome Sequence of Lactobacillus nenjiangensis SH-Y15, isolated from sauerkraut.</title>
        <authorList>
            <person name="Yang H."/>
        </authorList>
    </citation>
    <scope>NUCLEOTIDE SEQUENCE [LARGE SCALE GENOMIC DNA]</scope>
    <source>
        <strain evidence="1 2">SH-Y15</strain>
    </source>
</reference>
<evidence type="ECO:0000313" key="2">
    <source>
        <dbReference type="Proteomes" id="UP000325295"/>
    </source>
</evidence>
<organism evidence="1 2">
    <name type="scientific">Paucilactobacillus nenjiangensis</name>
    <dbReference type="NCBI Taxonomy" id="1296540"/>
    <lineage>
        <taxon>Bacteria</taxon>
        <taxon>Bacillati</taxon>
        <taxon>Bacillota</taxon>
        <taxon>Bacilli</taxon>
        <taxon>Lactobacillales</taxon>
        <taxon>Lactobacillaceae</taxon>
        <taxon>Paucilactobacillus</taxon>
    </lineage>
</organism>
<dbReference type="EMBL" id="CP043939">
    <property type="protein sequence ID" value="QER67558.1"/>
    <property type="molecule type" value="Genomic_DNA"/>
</dbReference>
<dbReference type="Proteomes" id="UP000325295">
    <property type="component" value="Chromosome"/>
</dbReference>
<dbReference type="AlphaFoldDB" id="A0A5P1X5I5"/>
<evidence type="ECO:0000313" key="1">
    <source>
        <dbReference type="EMBL" id="QER67558.1"/>
    </source>
</evidence>
<protein>
    <submittedName>
        <fullName evidence="1">Uncharacterized protein</fullName>
    </submittedName>
</protein>
<gene>
    <name evidence="1" type="ORF">F0161_06610</name>
</gene>
<name>A0A5P1X5I5_9LACO</name>